<organism evidence="1 2">
    <name type="scientific">Streptococcus hyointestinalis</name>
    <dbReference type="NCBI Taxonomy" id="1337"/>
    <lineage>
        <taxon>Bacteria</taxon>
        <taxon>Bacillati</taxon>
        <taxon>Bacillota</taxon>
        <taxon>Bacilli</taxon>
        <taxon>Lactobacillales</taxon>
        <taxon>Streptococcaceae</taxon>
        <taxon>Streptococcus</taxon>
    </lineage>
</organism>
<accession>A0A380KBF5</accession>
<name>A0A380KBF5_9STRE</name>
<dbReference type="EMBL" id="UHFN01000007">
    <property type="protein sequence ID" value="SUN62024.1"/>
    <property type="molecule type" value="Genomic_DNA"/>
</dbReference>
<keyword evidence="2" id="KW-1185">Reference proteome</keyword>
<dbReference type="AlphaFoldDB" id="A0A380KBF5"/>
<dbReference type="Proteomes" id="UP000254924">
    <property type="component" value="Unassembled WGS sequence"/>
</dbReference>
<dbReference type="RefSeq" id="WP_115269743.1">
    <property type="nucleotide sequence ID" value="NZ_JAAKGB010000001.1"/>
</dbReference>
<protein>
    <recommendedName>
        <fullName evidence="3">Lipoprotein</fullName>
    </recommendedName>
</protein>
<proteinExistence type="predicted"/>
<dbReference type="GeneID" id="78356957"/>
<evidence type="ECO:0008006" key="3">
    <source>
        <dbReference type="Google" id="ProtNLM"/>
    </source>
</evidence>
<sequence>MKKHLILLGLGLGVSLGIACIAHKAGFFENDKQAYDEFDSTLQDD</sequence>
<reference evidence="1 2" key="1">
    <citation type="submission" date="2018-06" db="EMBL/GenBank/DDBJ databases">
        <authorList>
            <consortium name="Pathogen Informatics"/>
            <person name="Doyle S."/>
        </authorList>
    </citation>
    <scope>NUCLEOTIDE SEQUENCE [LARGE SCALE GENOMIC DNA]</scope>
    <source>
        <strain evidence="1 2">NCTC12224</strain>
    </source>
</reference>
<gene>
    <name evidence="1" type="ORF">NCTC12224_01677</name>
</gene>
<evidence type="ECO:0000313" key="2">
    <source>
        <dbReference type="Proteomes" id="UP000254924"/>
    </source>
</evidence>
<dbReference type="PROSITE" id="PS51257">
    <property type="entry name" value="PROKAR_LIPOPROTEIN"/>
    <property type="match status" value="1"/>
</dbReference>
<evidence type="ECO:0000313" key="1">
    <source>
        <dbReference type="EMBL" id="SUN62024.1"/>
    </source>
</evidence>